<accession>A0AAW1ABV1</accession>
<name>A0AAW1ABV1_9HYME</name>
<evidence type="ECO:0000313" key="3">
    <source>
        <dbReference type="Proteomes" id="UP001432146"/>
    </source>
</evidence>
<keyword evidence="3" id="KW-1185">Reference proteome</keyword>
<evidence type="ECO:0000313" key="2">
    <source>
        <dbReference type="EMBL" id="KAK9307246.1"/>
    </source>
</evidence>
<proteinExistence type="predicted"/>
<comment type="caution">
    <text evidence="2">The sequence shown here is derived from an EMBL/GenBank/DDBJ whole genome shotgun (WGS) entry which is preliminary data.</text>
</comment>
<protein>
    <submittedName>
        <fullName evidence="2">Uncharacterized protein</fullName>
    </submittedName>
</protein>
<dbReference type="EMBL" id="JAWNGG020000032">
    <property type="protein sequence ID" value="KAK9307246.1"/>
    <property type="molecule type" value="Genomic_DNA"/>
</dbReference>
<feature type="region of interest" description="Disordered" evidence="1">
    <location>
        <begin position="100"/>
        <end position="123"/>
    </location>
</feature>
<sequence>MGAVPAPSAKAASASPAPASKHHLRLPESPNSRRASSTFLALRHRRSRLRSIHRRKDSTARSPDVENFPIVSSTLGIDKNSLQLQSTPVSLTGVRKFNPYSWQTTTKSPTVQLQQMPRKSSLS</sequence>
<dbReference type="AlphaFoldDB" id="A0AAW1ABV1"/>
<feature type="compositionally biased region" description="Low complexity" evidence="1">
    <location>
        <begin position="1"/>
        <end position="19"/>
    </location>
</feature>
<gene>
    <name evidence="2" type="ORF">QLX08_002406</name>
</gene>
<reference evidence="2 3" key="1">
    <citation type="submission" date="2024-05" db="EMBL/GenBank/DDBJ databases">
        <title>The nuclear and mitochondrial genome assemblies of Tetragonisca angustula (Apidae: Meliponini), a tiny yet remarkable pollinator in the Neotropics.</title>
        <authorList>
            <person name="Ferrari R."/>
            <person name="Ricardo P.C."/>
            <person name="Dias F.C."/>
            <person name="Araujo N.S."/>
            <person name="Soares D.O."/>
            <person name="Zhou Q.-S."/>
            <person name="Zhu C.-D."/>
            <person name="Coutinho L."/>
            <person name="Airas M.C."/>
            <person name="Batista T.M."/>
        </authorList>
    </citation>
    <scope>NUCLEOTIDE SEQUENCE [LARGE SCALE GENOMIC DNA]</scope>
    <source>
        <strain evidence="2">ASF017062</strain>
        <tissue evidence="2">Abdomen</tissue>
    </source>
</reference>
<dbReference type="Proteomes" id="UP001432146">
    <property type="component" value="Unassembled WGS sequence"/>
</dbReference>
<evidence type="ECO:0000256" key="1">
    <source>
        <dbReference type="SAM" id="MobiDB-lite"/>
    </source>
</evidence>
<feature type="compositionally biased region" description="Polar residues" evidence="1">
    <location>
        <begin position="29"/>
        <end position="39"/>
    </location>
</feature>
<organism evidence="2 3">
    <name type="scientific">Tetragonisca angustula</name>
    <dbReference type="NCBI Taxonomy" id="166442"/>
    <lineage>
        <taxon>Eukaryota</taxon>
        <taxon>Metazoa</taxon>
        <taxon>Ecdysozoa</taxon>
        <taxon>Arthropoda</taxon>
        <taxon>Hexapoda</taxon>
        <taxon>Insecta</taxon>
        <taxon>Pterygota</taxon>
        <taxon>Neoptera</taxon>
        <taxon>Endopterygota</taxon>
        <taxon>Hymenoptera</taxon>
        <taxon>Apocrita</taxon>
        <taxon>Aculeata</taxon>
        <taxon>Apoidea</taxon>
        <taxon>Anthophila</taxon>
        <taxon>Apidae</taxon>
        <taxon>Tetragonisca</taxon>
    </lineage>
</organism>
<feature type="region of interest" description="Disordered" evidence="1">
    <location>
        <begin position="1"/>
        <end position="42"/>
    </location>
</feature>